<keyword evidence="2" id="KW-1185">Reference proteome</keyword>
<dbReference type="RefSeq" id="WP_185084439.1">
    <property type="nucleotide sequence ID" value="NZ_JACHJB010000001.1"/>
</dbReference>
<protein>
    <recommendedName>
        <fullName evidence="3">Excreted virulence factor EspC, type VII ESX diderm</fullName>
    </recommendedName>
</protein>
<evidence type="ECO:0000313" key="2">
    <source>
        <dbReference type="Proteomes" id="UP000583800"/>
    </source>
</evidence>
<sequence length="86" mass="9519">MMLEAATDVARIKAKTPVVEDGGWFDTPRIISPFLDRLNGYVEEWTAAAGTLERVLKEDAPKLISVAKRYRDAEDDAGAAVNQINR</sequence>
<proteinExistence type="predicted"/>
<dbReference type="EMBL" id="JACHJB010000001">
    <property type="protein sequence ID" value="MBB6346708.1"/>
    <property type="molecule type" value="Genomic_DNA"/>
</dbReference>
<reference evidence="1 2" key="1">
    <citation type="submission" date="2020-08" db="EMBL/GenBank/DDBJ databases">
        <title>Sequencing the genomes of 1000 actinobacteria strains.</title>
        <authorList>
            <person name="Klenk H.-P."/>
        </authorList>
    </citation>
    <scope>NUCLEOTIDE SEQUENCE [LARGE SCALE GENOMIC DNA]</scope>
    <source>
        <strain evidence="1 2">DSM 45913</strain>
    </source>
</reference>
<name>A0A7X0C1I7_9ACTN</name>
<evidence type="ECO:0008006" key="3">
    <source>
        <dbReference type="Google" id="ProtNLM"/>
    </source>
</evidence>
<gene>
    <name evidence="1" type="ORF">FHU36_003217</name>
</gene>
<comment type="caution">
    <text evidence="1">The sequence shown here is derived from an EMBL/GenBank/DDBJ whole genome shotgun (WGS) entry which is preliminary data.</text>
</comment>
<accession>A0A7X0C1I7</accession>
<organism evidence="1 2">
    <name type="scientific">Nonomuraea muscovyensis</name>
    <dbReference type="NCBI Taxonomy" id="1124761"/>
    <lineage>
        <taxon>Bacteria</taxon>
        <taxon>Bacillati</taxon>
        <taxon>Actinomycetota</taxon>
        <taxon>Actinomycetes</taxon>
        <taxon>Streptosporangiales</taxon>
        <taxon>Streptosporangiaceae</taxon>
        <taxon>Nonomuraea</taxon>
    </lineage>
</organism>
<dbReference type="AlphaFoldDB" id="A0A7X0C1I7"/>
<dbReference type="Proteomes" id="UP000583800">
    <property type="component" value="Unassembled WGS sequence"/>
</dbReference>
<evidence type="ECO:0000313" key="1">
    <source>
        <dbReference type="EMBL" id="MBB6346708.1"/>
    </source>
</evidence>